<dbReference type="UniPathway" id="UPA00335"/>
<dbReference type="PROSITE" id="PS51160">
    <property type="entry name" value="ACYLPHOSPHATASE_3"/>
    <property type="match status" value="1"/>
</dbReference>
<evidence type="ECO:0000259" key="10">
    <source>
        <dbReference type="PROSITE" id="PS51160"/>
    </source>
</evidence>
<name>A0A2R4W1U9_THEAF</name>
<gene>
    <name evidence="12" type="ORF">TDSAC_1419</name>
</gene>
<comment type="catalytic activity">
    <reaction evidence="7">
        <text>C-terminal L-cysteinyl-[HypE protein] + carbamoyl phosphate + ATP + H2O = C-terminal S-carboxamide-L-cysteinyl-[HypE protein] + AMP + phosphate + diphosphate + H(+)</text>
        <dbReference type="Rhea" id="RHEA:55636"/>
        <dbReference type="Rhea" id="RHEA-COMP:14247"/>
        <dbReference type="Rhea" id="RHEA-COMP:14392"/>
        <dbReference type="ChEBI" id="CHEBI:15377"/>
        <dbReference type="ChEBI" id="CHEBI:15378"/>
        <dbReference type="ChEBI" id="CHEBI:30616"/>
        <dbReference type="ChEBI" id="CHEBI:33019"/>
        <dbReference type="ChEBI" id="CHEBI:43474"/>
        <dbReference type="ChEBI" id="CHEBI:58228"/>
        <dbReference type="ChEBI" id="CHEBI:76913"/>
        <dbReference type="ChEBI" id="CHEBI:139126"/>
        <dbReference type="ChEBI" id="CHEBI:456215"/>
    </reaction>
</comment>
<dbReference type="NCBIfam" id="TIGR00143">
    <property type="entry name" value="hypF"/>
    <property type="match status" value="1"/>
</dbReference>
<dbReference type="OrthoDB" id="9808093at2"/>
<feature type="active site" evidence="9">
    <location>
        <position position="37"/>
    </location>
</feature>
<evidence type="ECO:0000256" key="4">
    <source>
        <dbReference type="ARBA" id="ARBA00022723"/>
    </source>
</evidence>
<evidence type="ECO:0000313" key="12">
    <source>
        <dbReference type="EMBL" id="AWB10759.1"/>
    </source>
</evidence>
<dbReference type="GO" id="GO:0016743">
    <property type="term" value="F:carboxyl- or carbamoyltransferase activity"/>
    <property type="evidence" value="ECO:0007669"/>
    <property type="project" value="UniProtKB-UniRule"/>
</dbReference>
<feature type="active site" evidence="9">
    <location>
        <position position="19"/>
    </location>
</feature>
<dbReference type="InterPro" id="IPR001792">
    <property type="entry name" value="Acylphosphatase-like_dom"/>
</dbReference>
<dbReference type="InterPro" id="IPR017945">
    <property type="entry name" value="DHBP_synth_RibB-like_a/b_dom"/>
</dbReference>
<feature type="domain" description="Acylphosphatase-like" evidence="10">
    <location>
        <begin position="4"/>
        <end position="90"/>
    </location>
</feature>
<dbReference type="InterPro" id="IPR043129">
    <property type="entry name" value="ATPase_NBD"/>
</dbReference>
<comment type="catalytic activity">
    <reaction evidence="9">
        <text>an acyl phosphate + H2O = a carboxylate + phosphate + H(+)</text>
        <dbReference type="Rhea" id="RHEA:14965"/>
        <dbReference type="ChEBI" id="CHEBI:15377"/>
        <dbReference type="ChEBI" id="CHEBI:15378"/>
        <dbReference type="ChEBI" id="CHEBI:29067"/>
        <dbReference type="ChEBI" id="CHEBI:43474"/>
        <dbReference type="ChEBI" id="CHEBI:59918"/>
        <dbReference type="EC" id="3.6.1.7"/>
    </reaction>
</comment>
<evidence type="ECO:0000256" key="8">
    <source>
        <dbReference type="PIRNR" id="PIRNR006256"/>
    </source>
</evidence>
<reference evidence="12 13" key="1">
    <citation type="submission" date="2017-04" db="EMBL/GenBank/DDBJ databases">
        <title>Genomic insights into metabolism of Thermodesulfobium acidiphilum.</title>
        <authorList>
            <person name="Toshchakov S.V."/>
            <person name="Frolov E.N."/>
            <person name="Kublanov I.V."/>
            <person name="Samarov N.I."/>
            <person name="Novikov A."/>
            <person name="Lebedinsky A.V."/>
            <person name="Bonch-Osmolovskaya E.A."/>
            <person name="Chernyh N.A."/>
        </authorList>
    </citation>
    <scope>NUCLEOTIDE SEQUENCE [LARGE SCALE GENOMIC DNA]</scope>
    <source>
        <strain evidence="12 13">3127-1</strain>
    </source>
</reference>
<dbReference type="EMBL" id="CP020921">
    <property type="protein sequence ID" value="AWB10759.1"/>
    <property type="molecule type" value="Genomic_DNA"/>
</dbReference>
<sequence>MLKHIFARVEGIVQGVGFRPFIYRLAKELSLNGYCLNDTEGVTIEVEGEEENLSKFLIAIKNDFPPLAVVSSIRSEQREMVGYRGFVIDKSKQTDKKTTFIPPDTNVCDDCLRELFDKTNRRFHYPFITCTNCGPRFSIIYDIPYDRKNTTMNPFELCPECKREYSDPLDRRFHTQPTACPLCGPSVYLYDRDKNLIKDNVDDIVKETYNLLMNGKIVAIKGLGGFHLAVDAKNDEAVLELRKRKRRPFKPFALMANINAVSDFLYTTKKELELLTSRARPIVLLKQKEKALEKISRYIAPDLTYIGIMLPYTPFQYLLFDKDKAMILVMTSANLSDEPIVYKDDVAFEKLYDIADYFVTYNREIAIQSDDSVMFVLNEKEFFVRRSRGFVPIPFFTKKFRKHIFAAGADLKSSFALSKDNVIFLSQYLGDLESVDTYSVYKNTLAHFEKVFDIKPEVFISDLHPNYFTTRLTDEISLNSERLFVQHHHAHIAAVMEEHGIYDEVIGLAFDGTGYGTDGRIWGSEFLLANRKEFKRVFHFSYFKLPGSEKAIKEIYRIGLSLLYDLGLTDIELAKFIKIVDRDSIEIILSMLNKNINCPLTCSIGRLFDGVAAILGVSSVVSTEAEAAQKLEELALTGKKIYPFEIDLDLSNEVEIPVNQIIKNILEMKEKGVPVEDIALSFHNAISQISVNCVQAIYDMHKIRKVVLCGGAFVNKILLKRIWEALELFGFEVFLPHRIPLNDSSIALGQISVGKELIK</sequence>
<organism evidence="12 13">
    <name type="scientific">Thermodesulfobium acidiphilum</name>
    <dbReference type="NCBI Taxonomy" id="1794699"/>
    <lineage>
        <taxon>Bacteria</taxon>
        <taxon>Pseudomonadati</taxon>
        <taxon>Thermodesulfobiota</taxon>
        <taxon>Thermodesulfobiia</taxon>
        <taxon>Thermodesulfobiales</taxon>
        <taxon>Thermodesulfobiaceae</taxon>
        <taxon>Thermodesulfobium</taxon>
    </lineage>
</organism>
<dbReference type="Gene3D" id="3.30.110.120">
    <property type="match status" value="1"/>
</dbReference>
<evidence type="ECO:0000256" key="7">
    <source>
        <dbReference type="ARBA" id="ARBA00048220"/>
    </source>
</evidence>
<evidence type="ECO:0000256" key="1">
    <source>
        <dbReference type="ARBA" id="ARBA00004711"/>
    </source>
</evidence>
<dbReference type="SUPFAM" id="SSF54975">
    <property type="entry name" value="Acylphosphatase/BLUF domain-like"/>
    <property type="match status" value="1"/>
</dbReference>
<dbReference type="PROSITE" id="PS51163">
    <property type="entry name" value="YRDC"/>
    <property type="match status" value="1"/>
</dbReference>
<dbReference type="RefSeq" id="WP_108309540.1">
    <property type="nucleotide sequence ID" value="NZ_CP020921.1"/>
</dbReference>
<dbReference type="InterPro" id="IPR017968">
    <property type="entry name" value="Acylphosphatase_CS"/>
</dbReference>
<dbReference type="PANTHER" id="PTHR42959:SF1">
    <property type="entry name" value="CARBAMOYLTRANSFERASE HYPF"/>
    <property type="match status" value="1"/>
</dbReference>
<dbReference type="Pfam" id="PF07503">
    <property type="entry name" value="zf-HYPF"/>
    <property type="match status" value="2"/>
</dbReference>
<dbReference type="SUPFAM" id="SSF55821">
    <property type="entry name" value="YrdC/RibB"/>
    <property type="match status" value="1"/>
</dbReference>
<dbReference type="Gene3D" id="3.90.870.50">
    <property type="match status" value="1"/>
</dbReference>
<protein>
    <recommendedName>
        <fullName evidence="8">Carbamoyltransferase</fullName>
        <ecNumber evidence="8">6.2.-.-</ecNumber>
    </recommendedName>
</protein>
<dbReference type="SUPFAM" id="SSF53067">
    <property type="entry name" value="Actin-like ATPase domain"/>
    <property type="match status" value="1"/>
</dbReference>
<dbReference type="Pfam" id="PF01300">
    <property type="entry name" value="Sua5_yciO_yrdC"/>
    <property type="match status" value="1"/>
</dbReference>
<evidence type="ECO:0000313" key="13">
    <source>
        <dbReference type="Proteomes" id="UP000244792"/>
    </source>
</evidence>
<keyword evidence="9" id="KW-0378">Hydrolase</keyword>
<dbReference type="InterPro" id="IPR011125">
    <property type="entry name" value="Znf_HypF"/>
</dbReference>
<dbReference type="InterPro" id="IPR006070">
    <property type="entry name" value="Sua5-like_dom"/>
</dbReference>
<dbReference type="InterPro" id="IPR051060">
    <property type="entry name" value="Carbamoyltrans_HypF-like"/>
</dbReference>
<dbReference type="GO" id="GO:0016874">
    <property type="term" value="F:ligase activity"/>
    <property type="evidence" value="ECO:0007669"/>
    <property type="project" value="UniProtKB-UniRule"/>
</dbReference>
<dbReference type="GO" id="GO:0008270">
    <property type="term" value="F:zinc ion binding"/>
    <property type="evidence" value="ECO:0007669"/>
    <property type="project" value="UniProtKB-KW"/>
</dbReference>
<keyword evidence="3" id="KW-0436">Ligase</keyword>
<dbReference type="PANTHER" id="PTHR42959">
    <property type="entry name" value="CARBAMOYLTRANSFERASE"/>
    <property type="match status" value="1"/>
</dbReference>
<evidence type="ECO:0000259" key="11">
    <source>
        <dbReference type="PROSITE" id="PS51163"/>
    </source>
</evidence>
<dbReference type="Proteomes" id="UP000244792">
    <property type="component" value="Chromosome"/>
</dbReference>
<dbReference type="InterPro" id="IPR004421">
    <property type="entry name" value="Carbamoyltransferase_HypF"/>
</dbReference>
<evidence type="ECO:0000256" key="5">
    <source>
        <dbReference type="ARBA" id="ARBA00022771"/>
    </source>
</evidence>
<keyword evidence="12" id="KW-0808">Transferase</keyword>
<keyword evidence="6" id="KW-0862">Zinc</keyword>
<dbReference type="InterPro" id="IPR036046">
    <property type="entry name" value="Acylphosphatase-like_dom_sf"/>
</dbReference>
<dbReference type="Pfam" id="PF17788">
    <property type="entry name" value="HypF_C"/>
    <property type="match status" value="1"/>
</dbReference>
<dbReference type="Pfam" id="PF00708">
    <property type="entry name" value="Acylphosphatase"/>
    <property type="match status" value="1"/>
</dbReference>
<dbReference type="InterPro" id="IPR041440">
    <property type="entry name" value="HypF_C"/>
</dbReference>
<accession>A0A2R4W1U9</accession>
<dbReference type="GO" id="GO:0051604">
    <property type="term" value="P:protein maturation"/>
    <property type="evidence" value="ECO:0007669"/>
    <property type="project" value="TreeGrafter"/>
</dbReference>
<dbReference type="Gene3D" id="3.30.420.360">
    <property type="match status" value="1"/>
</dbReference>
<keyword evidence="4" id="KW-0479">Metal-binding</keyword>
<dbReference type="FunFam" id="3.30.420.40:FF:000124">
    <property type="entry name" value="Carbamoyltransferase HypF"/>
    <property type="match status" value="1"/>
</dbReference>
<dbReference type="GO" id="GO:0003725">
    <property type="term" value="F:double-stranded RNA binding"/>
    <property type="evidence" value="ECO:0007669"/>
    <property type="project" value="InterPro"/>
</dbReference>
<dbReference type="Pfam" id="PF22521">
    <property type="entry name" value="HypF_C_2"/>
    <property type="match status" value="1"/>
</dbReference>
<evidence type="ECO:0000256" key="3">
    <source>
        <dbReference type="ARBA" id="ARBA00022598"/>
    </source>
</evidence>
<comment type="pathway">
    <text evidence="1">Protein modification; [NiFe] hydrogenase maturation.</text>
</comment>
<dbReference type="Gene3D" id="3.30.420.40">
    <property type="match status" value="1"/>
</dbReference>
<feature type="domain" description="YrdC-like" evidence="11">
    <location>
        <begin position="202"/>
        <end position="389"/>
    </location>
</feature>
<dbReference type="EC" id="6.2.-.-" evidence="8"/>
<evidence type="ECO:0000256" key="2">
    <source>
        <dbReference type="ARBA" id="ARBA00008097"/>
    </source>
</evidence>
<proteinExistence type="inferred from homology"/>
<keyword evidence="5" id="KW-0863">Zinc-finger</keyword>
<dbReference type="PIRSF" id="PIRSF006256">
    <property type="entry name" value="CMPcnvr_hdrg_mat"/>
    <property type="match status" value="1"/>
</dbReference>
<dbReference type="PROSITE" id="PS00150">
    <property type="entry name" value="ACYLPHOSPHATASE_1"/>
    <property type="match status" value="1"/>
</dbReference>
<comment type="similarity">
    <text evidence="2 8">Belongs to the carbamoyltransferase HypF family.</text>
</comment>
<evidence type="ECO:0000256" key="6">
    <source>
        <dbReference type="ARBA" id="ARBA00022833"/>
    </source>
</evidence>
<dbReference type="InterPro" id="IPR055128">
    <property type="entry name" value="HypF_C_2"/>
</dbReference>
<dbReference type="GO" id="GO:0003998">
    <property type="term" value="F:acylphosphatase activity"/>
    <property type="evidence" value="ECO:0007669"/>
    <property type="project" value="UniProtKB-EC"/>
</dbReference>
<evidence type="ECO:0000256" key="9">
    <source>
        <dbReference type="PROSITE-ProRule" id="PRU00520"/>
    </source>
</evidence>
<keyword evidence="13" id="KW-1185">Reference proteome</keyword>
<dbReference type="AlphaFoldDB" id="A0A2R4W1U9"/>
<dbReference type="KEGG" id="taci:TDSAC_1419"/>